<dbReference type="InterPro" id="IPR023359">
    <property type="entry name" value="Dihydro_DH_chainA_dom2"/>
</dbReference>
<dbReference type="GO" id="GO:0006221">
    <property type="term" value="P:pyrimidine nucleotide biosynthetic process"/>
    <property type="evidence" value="ECO:0007669"/>
    <property type="project" value="UniProtKB-KW"/>
</dbReference>
<dbReference type="GO" id="GO:0005737">
    <property type="term" value="C:cytoplasm"/>
    <property type="evidence" value="ECO:0007669"/>
    <property type="project" value="InterPro"/>
</dbReference>
<keyword evidence="5" id="KW-0665">Pyrimidine biosynthesis</keyword>
<accession>A0A4U7AZ42</accession>
<dbReference type="Proteomes" id="UP000308133">
    <property type="component" value="Unassembled WGS sequence"/>
</dbReference>
<comment type="pathway">
    <text evidence="2">Pyrimidine metabolism; UMP biosynthesis via de novo pathway.</text>
</comment>
<evidence type="ECO:0000256" key="6">
    <source>
        <dbReference type="ARBA" id="ARBA00023002"/>
    </source>
</evidence>
<evidence type="ECO:0000256" key="4">
    <source>
        <dbReference type="ARBA" id="ARBA00022643"/>
    </source>
</evidence>
<evidence type="ECO:0000256" key="3">
    <source>
        <dbReference type="ARBA" id="ARBA00022630"/>
    </source>
</evidence>
<proteinExistence type="predicted"/>
<protein>
    <submittedName>
        <fullName evidence="8">Dihydroorotate dehydrogenase</fullName>
    </submittedName>
</protein>
<dbReference type="InterPro" id="IPR013785">
    <property type="entry name" value="Aldolase_TIM"/>
</dbReference>
<organism evidence="8 9">
    <name type="scientific">Elsinoe australis</name>
    <dbReference type="NCBI Taxonomy" id="40998"/>
    <lineage>
        <taxon>Eukaryota</taxon>
        <taxon>Fungi</taxon>
        <taxon>Dikarya</taxon>
        <taxon>Ascomycota</taxon>
        <taxon>Pezizomycotina</taxon>
        <taxon>Dothideomycetes</taxon>
        <taxon>Dothideomycetidae</taxon>
        <taxon>Myriangiales</taxon>
        <taxon>Elsinoaceae</taxon>
        <taxon>Elsinoe</taxon>
    </lineage>
</organism>
<dbReference type="GO" id="GO:0004152">
    <property type="term" value="F:dihydroorotate dehydrogenase activity"/>
    <property type="evidence" value="ECO:0007669"/>
    <property type="project" value="TreeGrafter"/>
</dbReference>
<evidence type="ECO:0000256" key="5">
    <source>
        <dbReference type="ARBA" id="ARBA00022975"/>
    </source>
</evidence>
<dbReference type="PANTHER" id="PTHR48109:SF1">
    <property type="entry name" value="DIHYDROOROTATE DEHYDROGENASE (FUMARATE)"/>
    <property type="match status" value="1"/>
</dbReference>
<dbReference type="Gene3D" id="3.20.20.70">
    <property type="entry name" value="Aldolase class I"/>
    <property type="match status" value="1"/>
</dbReference>
<name>A0A4U7AZ42_9PEZI</name>
<evidence type="ECO:0000256" key="1">
    <source>
        <dbReference type="ARBA" id="ARBA00001917"/>
    </source>
</evidence>
<keyword evidence="6" id="KW-0560">Oxidoreductase</keyword>
<reference evidence="8 9" key="1">
    <citation type="submission" date="2018-02" db="EMBL/GenBank/DDBJ databases">
        <title>Draft genome sequences of Elsinoe sp., causing black scab on jojoba.</title>
        <authorList>
            <person name="Stodart B."/>
            <person name="Jeffress S."/>
            <person name="Ash G."/>
            <person name="Arun Chinnappa K."/>
        </authorList>
    </citation>
    <scope>NUCLEOTIDE SEQUENCE [LARGE SCALE GENOMIC DNA]</scope>
    <source>
        <strain evidence="8 9">Hillstone_2</strain>
    </source>
</reference>
<dbReference type="GO" id="GO:0006207">
    <property type="term" value="P:'de novo' pyrimidine nucleobase biosynthetic process"/>
    <property type="evidence" value="ECO:0007669"/>
    <property type="project" value="TreeGrafter"/>
</dbReference>
<keyword evidence="4" id="KW-0288">FMN</keyword>
<dbReference type="InterPro" id="IPR005720">
    <property type="entry name" value="Dihydroorotate_DH_cat"/>
</dbReference>
<sequence length="336" mass="35502">MGLPSIDPPLLNSANPWCTALNDLQALYDSPHTGAITTRTSLIDGFAHDPSIHQHTFFDPRSHTCTTKGKPDYHIPAQENSSLNTLGYSPLPLSAYLDIITSLKPPPSSPSCPKPIIISITGTPTQILDAYTIIARHATTLPPTKPLLVEINLSCPNIPSKPPPAYSGPELLTYLTALQTHPDFISPNRKVKVGIKTPPYTYHDQFATLVSALRTAAESLPANVLPVNFVTATNTVGSCLLLDGEGNPVLSGANGAGVGGMAGAALHPLSLGNVRSVRSLLDTEERLRDIDVIGVGGVEDRSGFERMRTAGAKVVGVGTALGREGVGIFAKIREGQ</sequence>
<dbReference type="Pfam" id="PF01180">
    <property type="entry name" value="DHO_dh"/>
    <property type="match status" value="1"/>
</dbReference>
<dbReference type="AlphaFoldDB" id="A0A4U7AZ42"/>
<dbReference type="EMBL" id="PTQR01000050">
    <property type="protein sequence ID" value="TKX24018.1"/>
    <property type="molecule type" value="Genomic_DNA"/>
</dbReference>
<evidence type="ECO:0000313" key="8">
    <source>
        <dbReference type="EMBL" id="TKX24018.1"/>
    </source>
</evidence>
<evidence type="ECO:0000256" key="2">
    <source>
        <dbReference type="ARBA" id="ARBA00004725"/>
    </source>
</evidence>
<evidence type="ECO:0000313" key="9">
    <source>
        <dbReference type="Proteomes" id="UP000308133"/>
    </source>
</evidence>
<keyword evidence="3" id="KW-0285">Flavoprotein</keyword>
<evidence type="ECO:0000259" key="7">
    <source>
        <dbReference type="Pfam" id="PF01180"/>
    </source>
</evidence>
<dbReference type="SUPFAM" id="SSF51395">
    <property type="entry name" value="FMN-linked oxidoreductases"/>
    <property type="match status" value="1"/>
</dbReference>
<dbReference type="InterPro" id="IPR050074">
    <property type="entry name" value="DHO_dehydrogenase"/>
</dbReference>
<gene>
    <name evidence="8" type="ORF">C1H76_3956</name>
</gene>
<dbReference type="PANTHER" id="PTHR48109">
    <property type="entry name" value="DIHYDROOROTATE DEHYDROGENASE (QUINONE), MITOCHONDRIAL-RELATED"/>
    <property type="match status" value="1"/>
</dbReference>
<dbReference type="Gene3D" id="2.30.26.10">
    <property type="entry name" value="Dihydroorotate Dehydrogenase A, chain A, domain 2"/>
    <property type="match status" value="1"/>
</dbReference>
<comment type="cofactor">
    <cofactor evidence="1">
        <name>FMN</name>
        <dbReference type="ChEBI" id="CHEBI:58210"/>
    </cofactor>
</comment>
<comment type="caution">
    <text evidence="8">The sequence shown here is derived from an EMBL/GenBank/DDBJ whole genome shotgun (WGS) entry which is preliminary data.</text>
</comment>
<feature type="domain" description="Dihydroorotate dehydrogenase catalytic" evidence="7">
    <location>
        <begin position="69"/>
        <end position="334"/>
    </location>
</feature>